<organism evidence="2 3">
    <name type="scientific">Trichinella papuae</name>
    <dbReference type="NCBI Taxonomy" id="268474"/>
    <lineage>
        <taxon>Eukaryota</taxon>
        <taxon>Metazoa</taxon>
        <taxon>Ecdysozoa</taxon>
        <taxon>Nematoda</taxon>
        <taxon>Enoplea</taxon>
        <taxon>Dorylaimia</taxon>
        <taxon>Trichinellida</taxon>
        <taxon>Trichinellidae</taxon>
        <taxon>Trichinella</taxon>
    </lineage>
</organism>
<dbReference type="AlphaFoldDB" id="A0A0V1MKW1"/>
<comment type="similarity">
    <text evidence="1">Belongs to the nematode transthyretin-like family.</text>
</comment>
<dbReference type="GO" id="GO:0009986">
    <property type="term" value="C:cell surface"/>
    <property type="evidence" value="ECO:0007669"/>
    <property type="project" value="InterPro"/>
</dbReference>
<dbReference type="EMBL" id="JYDO01000083">
    <property type="protein sequence ID" value="KRZ72194.1"/>
    <property type="molecule type" value="Genomic_DNA"/>
</dbReference>
<keyword evidence="3" id="KW-1185">Reference proteome</keyword>
<sequence>MQTCHTGMKSNEHCFRAKANQLMNFEATVLLVPLLADGFVETLRIQGTLMCGQVPLANVTVQLIERDPGYFYQLASTVSDSKGYFEIEGWNEESAMVEPFINIKHTCGLEDDKSEPLCMKIYPSLDYVVQPLQNLNSVYDVGILNLEAQYQDLANC</sequence>
<evidence type="ECO:0000313" key="3">
    <source>
        <dbReference type="Proteomes" id="UP000054843"/>
    </source>
</evidence>
<evidence type="ECO:0000256" key="1">
    <source>
        <dbReference type="ARBA" id="ARBA00010112"/>
    </source>
</evidence>
<proteinExistence type="inferred from homology"/>
<evidence type="ECO:0000313" key="2">
    <source>
        <dbReference type="EMBL" id="KRZ72194.1"/>
    </source>
</evidence>
<gene>
    <name evidence="2" type="primary">ttr-46</name>
    <name evidence="2" type="ORF">T10_2871</name>
</gene>
<dbReference type="PANTHER" id="PTHR21700">
    <property type="entry name" value="TRANSTHYRETIN-LIKE FAMILY PROTEIN-RELATED"/>
    <property type="match status" value="1"/>
</dbReference>
<reference evidence="2 3" key="1">
    <citation type="submission" date="2015-01" db="EMBL/GenBank/DDBJ databases">
        <title>Evolution of Trichinella species and genotypes.</title>
        <authorList>
            <person name="Korhonen P.K."/>
            <person name="Edoardo P."/>
            <person name="Giuseppe L.R."/>
            <person name="Gasser R.B."/>
        </authorList>
    </citation>
    <scope>NUCLEOTIDE SEQUENCE [LARGE SCALE GENOMIC DNA]</scope>
    <source>
        <strain evidence="2">ISS1980</strain>
    </source>
</reference>
<comment type="caution">
    <text evidence="2">The sequence shown here is derived from an EMBL/GenBank/DDBJ whole genome shotgun (WGS) entry which is preliminary data.</text>
</comment>
<name>A0A0V1MKW1_9BILA</name>
<dbReference type="Gene3D" id="2.60.40.3330">
    <property type="match status" value="1"/>
</dbReference>
<dbReference type="Proteomes" id="UP000054843">
    <property type="component" value="Unassembled WGS sequence"/>
</dbReference>
<dbReference type="OrthoDB" id="5912452at2759"/>
<protein>
    <submittedName>
        <fullName evidence="2">Transthyretin-like protein 46</fullName>
    </submittedName>
</protein>
<dbReference type="InterPro" id="IPR001534">
    <property type="entry name" value="Transthyretin-like"/>
</dbReference>
<accession>A0A0V1MKW1</accession>
<dbReference type="InterPro" id="IPR038479">
    <property type="entry name" value="Transthyretin-like_sf"/>
</dbReference>
<dbReference type="Pfam" id="PF01060">
    <property type="entry name" value="TTR-52"/>
    <property type="match status" value="1"/>
</dbReference>